<gene>
    <name evidence="1" type="ORF">OF122_00295</name>
</gene>
<evidence type="ECO:0000313" key="2">
    <source>
        <dbReference type="Proteomes" id="UP001163882"/>
    </source>
</evidence>
<sequence>MQTPEEEDFNHVLYCDNEFNLRKDLLVELSDAGWTDEVIIRHCVDFDTYGIPEAHIRVFRYPSLDMSIHVYGPLLVFGRDRENNEDLMFKGKNAVADAVAFIQDAAAQTIVDRASESSSALKRKQRDQMFV</sequence>
<protein>
    <submittedName>
        <fullName evidence="1">Uncharacterized protein</fullName>
    </submittedName>
</protein>
<keyword evidence="2" id="KW-1185">Reference proteome</keyword>
<evidence type="ECO:0000313" key="1">
    <source>
        <dbReference type="EMBL" id="UYQ72270.1"/>
    </source>
</evidence>
<dbReference type="EMBL" id="CP107716">
    <property type="protein sequence ID" value="UYQ72270.1"/>
    <property type="molecule type" value="Genomic_DNA"/>
</dbReference>
<dbReference type="Proteomes" id="UP001163882">
    <property type="component" value="Chromosome"/>
</dbReference>
<proteinExistence type="predicted"/>
<name>A0ABY6ISU0_9HYPH</name>
<organism evidence="1 2">
    <name type="scientific">Pelagibacterium flavum</name>
    <dbReference type="NCBI Taxonomy" id="2984530"/>
    <lineage>
        <taxon>Bacteria</taxon>
        <taxon>Pseudomonadati</taxon>
        <taxon>Pseudomonadota</taxon>
        <taxon>Alphaproteobacteria</taxon>
        <taxon>Hyphomicrobiales</taxon>
        <taxon>Devosiaceae</taxon>
        <taxon>Pelagibacterium</taxon>
    </lineage>
</organism>
<dbReference type="RefSeq" id="WP_264225907.1">
    <property type="nucleotide sequence ID" value="NZ_CP107716.1"/>
</dbReference>
<reference evidence="1" key="1">
    <citation type="submission" date="2022-10" db="EMBL/GenBank/DDBJ databases">
        <title>YIM 151497 complete genome.</title>
        <authorList>
            <person name="Chen X."/>
        </authorList>
    </citation>
    <scope>NUCLEOTIDE SEQUENCE</scope>
    <source>
        <strain evidence="1">YIM 151497</strain>
    </source>
</reference>
<accession>A0ABY6ISU0</accession>